<organism evidence="12 13">
    <name type="scientific">Olea europaea subsp. europaea</name>
    <dbReference type="NCBI Taxonomy" id="158383"/>
    <lineage>
        <taxon>Eukaryota</taxon>
        <taxon>Viridiplantae</taxon>
        <taxon>Streptophyta</taxon>
        <taxon>Embryophyta</taxon>
        <taxon>Tracheophyta</taxon>
        <taxon>Spermatophyta</taxon>
        <taxon>Magnoliopsida</taxon>
        <taxon>eudicotyledons</taxon>
        <taxon>Gunneridae</taxon>
        <taxon>Pentapetalae</taxon>
        <taxon>asterids</taxon>
        <taxon>lamiids</taxon>
        <taxon>Lamiales</taxon>
        <taxon>Oleaceae</taxon>
        <taxon>Oleeae</taxon>
        <taxon>Olea</taxon>
    </lineage>
</organism>
<dbReference type="OrthoDB" id="10072024at2759"/>
<evidence type="ECO:0000256" key="1">
    <source>
        <dbReference type="ARBA" id="ARBA00004123"/>
    </source>
</evidence>
<evidence type="ECO:0000256" key="9">
    <source>
        <dbReference type="SAM" id="MobiDB-lite"/>
    </source>
</evidence>
<evidence type="ECO:0000313" key="12">
    <source>
        <dbReference type="EMBL" id="CAA2959389.1"/>
    </source>
</evidence>
<dbReference type="GO" id="GO:0003677">
    <property type="term" value="F:DNA binding"/>
    <property type="evidence" value="ECO:0007669"/>
    <property type="project" value="UniProtKB-KW"/>
</dbReference>
<dbReference type="SUPFAM" id="SSF54171">
    <property type="entry name" value="DNA-binding domain"/>
    <property type="match status" value="1"/>
</dbReference>
<keyword evidence="3" id="KW-0863">Zinc-finger</keyword>
<feature type="region of interest" description="Disordered" evidence="9">
    <location>
        <begin position="1"/>
        <end position="38"/>
    </location>
</feature>
<dbReference type="Gramene" id="OE9A061546T1">
    <property type="protein sequence ID" value="OE9A061546C1"/>
    <property type="gene ID" value="OE9A061546"/>
</dbReference>
<evidence type="ECO:0000256" key="7">
    <source>
        <dbReference type="ARBA" id="ARBA00023163"/>
    </source>
</evidence>
<reference evidence="12 13" key="1">
    <citation type="submission" date="2019-12" db="EMBL/GenBank/DDBJ databases">
        <authorList>
            <person name="Alioto T."/>
            <person name="Alioto T."/>
            <person name="Gomez Garrido J."/>
        </authorList>
    </citation>
    <scope>NUCLEOTIDE SEQUENCE [LARGE SCALE GENOMIC DNA]</scope>
</reference>
<dbReference type="PANTHER" id="PTHR12396:SF0">
    <property type="entry name" value="METHYL-CPG BINDING DOMAIN PROTEIN-LIKE, ISOFORM C"/>
    <property type="match status" value="1"/>
</dbReference>
<dbReference type="CDD" id="cd01396">
    <property type="entry name" value="MeCP2_MBD"/>
    <property type="match status" value="1"/>
</dbReference>
<dbReference type="EMBL" id="CACTIH010000320">
    <property type="protein sequence ID" value="CAA2959389.1"/>
    <property type="molecule type" value="Genomic_DNA"/>
</dbReference>
<dbReference type="AlphaFoldDB" id="A0A8S0PW92"/>
<evidence type="ECO:0000256" key="4">
    <source>
        <dbReference type="ARBA" id="ARBA00022833"/>
    </source>
</evidence>
<dbReference type="PROSITE" id="PS51050">
    <property type="entry name" value="ZF_CW"/>
    <property type="match status" value="1"/>
</dbReference>
<evidence type="ECO:0000256" key="6">
    <source>
        <dbReference type="ARBA" id="ARBA00023125"/>
    </source>
</evidence>
<evidence type="ECO:0000256" key="8">
    <source>
        <dbReference type="ARBA" id="ARBA00023242"/>
    </source>
</evidence>
<comment type="caution">
    <text evidence="12">The sequence shown here is derived from an EMBL/GenBank/DDBJ whole genome shotgun (WGS) entry which is preliminary data.</text>
</comment>
<evidence type="ECO:0000256" key="5">
    <source>
        <dbReference type="ARBA" id="ARBA00023015"/>
    </source>
</evidence>
<gene>
    <name evidence="12" type="ORF">OLEA9_A061546</name>
</gene>
<keyword evidence="7" id="KW-0804">Transcription</keyword>
<keyword evidence="13" id="KW-1185">Reference proteome</keyword>
<feature type="region of interest" description="Disordered" evidence="9">
    <location>
        <begin position="288"/>
        <end position="318"/>
    </location>
</feature>
<dbReference type="SMART" id="SM00391">
    <property type="entry name" value="MBD"/>
    <property type="match status" value="1"/>
</dbReference>
<keyword evidence="4" id="KW-0862">Zinc</keyword>
<dbReference type="PROSITE" id="PS50982">
    <property type="entry name" value="MBD"/>
    <property type="match status" value="1"/>
</dbReference>
<dbReference type="InterPro" id="IPR011124">
    <property type="entry name" value="Znf_CW"/>
</dbReference>
<name>A0A8S0PW92_OLEEU</name>
<keyword evidence="5" id="KW-0805">Transcription regulation</keyword>
<proteinExistence type="predicted"/>
<dbReference type="Pfam" id="PF07496">
    <property type="entry name" value="zf-CW"/>
    <property type="match status" value="1"/>
</dbReference>
<protein>
    <submittedName>
        <fullName evidence="12">Methyl- -binding domain-containing 2-like</fullName>
    </submittedName>
</protein>
<dbReference type="FunFam" id="3.30.890.10:FF:000012">
    <property type="entry name" value="Methyl-CpG-binding domain-containing protein 1"/>
    <property type="match status" value="1"/>
</dbReference>
<dbReference type="Proteomes" id="UP000594638">
    <property type="component" value="Unassembled WGS sequence"/>
</dbReference>
<feature type="domain" description="MBD" evidence="10">
    <location>
        <begin position="161"/>
        <end position="233"/>
    </location>
</feature>
<accession>A0A8S0PW92</accession>
<dbReference type="Gramene" id="OE9A061546T2">
    <property type="protein sequence ID" value="OE9A061546C2"/>
    <property type="gene ID" value="OE9A061546"/>
</dbReference>
<keyword evidence="6" id="KW-0238">DNA-binding</keyword>
<dbReference type="Pfam" id="PF01429">
    <property type="entry name" value="MBD"/>
    <property type="match status" value="1"/>
</dbReference>
<evidence type="ECO:0000256" key="3">
    <source>
        <dbReference type="ARBA" id="ARBA00022771"/>
    </source>
</evidence>
<evidence type="ECO:0000259" key="11">
    <source>
        <dbReference type="PROSITE" id="PS51050"/>
    </source>
</evidence>
<evidence type="ECO:0000256" key="2">
    <source>
        <dbReference type="ARBA" id="ARBA00022723"/>
    </source>
</evidence>
<evidence type="ECO:0000313" key="13">
    <source>
        <dbReference type="Proteomes" id="UP000594638"/>
    </source>
</evidence>
<dbReference type="InterPro" id="IPR016177">
    <property type="entry name" value="DNA-bd_dom_sf"/>
</dbReference>
<dbReference type="InterPro" id="IPR001739">
    <property type="entry name" value="Methyl_CpG_DNA-bd"/>
</dbReference>
<feature type="compositionally biased region" description="Basic residues" evidence="9">
    <location>
        <begin position="302"/>
        <end position="312"/>
    </location>
</feature>
<keyword evidence="2" id="KW-0479">Metal-binding</keyword>
<evidence type="ECO:0000259" key="10">
    <source>
        <dbReference type="PROSITE" id="PS50982"/>
    </source>
</evidence>
<keyword evidence="8" id="KW-0539">Nucleus</keyword>
<sequence>MSRIERGKQLSMNMEGEPNVSNSSNHPGGLETTPEVKRDVAFTERIVNNNMEDEGNQSSENAQKQLVPYDPAATGTGEMEPVSGPIDFPNRTPSVLRSIGAFAVQCANCFKWRLIPSQDKYEEIREHIIERPFLCETAREWKPEISCNDQPDIAQDGSRLWAIDKPNIARPPPGWQRILRIRGERSTKFADVYYLAPSGKRLRSVVEVQRYLNEHPEYKEVSLSQFSFQIPRPLQQNYVSKHSRAAPYDTNDDGMPECLDPSKVNPLACVASDVDTDLQLSGPGLSAHYFGTPGLKPENQSAKRKRTPSKRKRNDELA</sequence>
<comment type="subcellular location">
    <subcellularLocation>
        <location evidence="1">Nucleus</location>
    </subcellularLocation>
</comment>
<dbReference type="GO" id="GO:0008270">
    <property type="term" value="F:zinc ion binding"/>
    <property type="evidence" value="ECO:0007669"/>
    <property type="project" value="UniProtKB-KW"/>
</dbReference>
<dbReference type="GO" id="GO:0000118">
    <property type="term" value="C:histone deacetylase complex"/>
    <property type="evidence" value="ECO:0007669"/>
    <property type="project" value="UniProtKB-ARBA"/>
</dbReference>
<dbReference type="PANTHER" id="PTHR12396">
    <property type="entry name" value="METHYL-CPG BINDING PROTEIN, MBD"/>
    <property type="match status" value="1"/>
</dbReference>
<dbReference type="Gene3D" id="3.30.890.10">
    <property type="entry name" value="Methyl-cpg-binding Protein 2, Chain A"/>
    <property type="match status" value="1"/>
</dbReference>
<feature type="domain" description="CW-type" evidence="11">
    <location>
        <begin position="96"/>
        <end position="155"/>
    </location>
</feature>